<feature type="region of interest" description="Disordered" evidence="1">
    <location>
        <begin position="60"/>
        <end position="97"/>
    </location>
</feature>
<dbReference type="Proteomes" id="UP000261480">
    <property type="component" value="Unplaced"/>
</dbReference>
<sequence length="183" mass="19080">MSTDPEGLNDDPDEGFGAFVVLQGGGLQSSGVPQVYWKSLYHKITNEYLSGGPCLDVPGGARPGTAGADSRTAAQDGLPNGGGLPRRGPPSRRSGADIGAHVEIQPDLPAVPRVWVPGAALGPSQLLHGSLFLHAGSICKEVVRTQPDPNTHPDPHTHPGTLSRVCCSPAYGSDFVFRRCLGQ</sequence>
<keyword evidence="3" id="KW-1185">Reference proteome</keyword>
<accession>A0A3B3WWR6</accession>
<dbReference type="AlphaFoldDB" id="A0A3B3WWR6"/>
<evidence type="ECO:0000313" key="3">
    <source>
        <dbReference type="Proteomes" id="UP000261480"/>
    </source>
</evidence>
<evidence type="ECO:0000256" key="1">
    <source>
        <dbReference type="SAM" id="MobiDB-lite"/>
    </source>
</evidence>
<proteinExistence type="predicted"/>
<reference evidence="2" key="2">
    <citation type="submission" date="2025-09" db="UniProtKB">
        <authorList>
            <consortium name="Ensembl"/>
        </authorList>
    </citation>
    <scope>IDENTIFICATION</scope>
</reference>
<dbReference type="STRING" id="48701.ENSPMEP00000007246"/>
<organism evidence="2 3">
    <name type="scientific">Poecilia mexicana</name>
    <dbReference type="NCBI Taxonomy" id="48701"/>
    <lineage>
        <taxon>Eukaryota</taxon>
        <taxon>Metazoa</taxon>
        <taxon>Chordata</taxon>
        <taxon>Craniata</taxon>
        <taxon>Vertebrata</taxon>
        <taxon>Euteleostomi</taxon>
        <taxon>Actinopterygii</taxon>
        <taxon>Neopterygii</taxon>
        <taxon>Teleostei</taxon>
        <taxon>Neoteleostei</taxon>
        <taxon>Acanthomorphata</taxon>
        <taxon>Ovalentaria</taxon>
        <taxon>Atherinomorphae</taxon>
        <taxon>Cyprinodontiformes</taxon>
        <taxon>Poeciliidae</taxon>
        <taxon>Poeciliinae</taxon>
        <taxon>Poecilia</taxon>
    </lineage>
</organism>
<reference evidence="2" key="1">
    <citation type="submission" date="2025-08" db="UniProtKB">
        <authorList>
            <consortium name="Ensembl"/>
        </authorList>
    </citation>
    <scope>IDENTIFICATION</scope>
</reference>
<protein>
    <submittedName>
        <fullName evidence="2">Uncharacterized protein</fullName>
    </submittedName>
</protein>
<evidence type="ECO:0000313" key="2">
    <source>
        <dbReference type="Ensembl" id="ENSPMEP00000007246.1"/>
    </source>
</evidence>
<dbReference type="Ensembl" id="ENSPMET00000004454.1">
    <property type="protein sequence ID" value="ENSPMEP00000007246.1"/>
    <property type="gene ID" value="ENSPMEG00000008861.1"/>
</dbReference>
<name>A0A3B3WWR6_9TELE</name>